<feature type="compositionally biased region" description="Low complexity" evidence="1">
    <location>
        <begin position="453"/>
        <end position="462"/>
    </location>
</feature>
<feature type="compositionally biased region" description="Polar residues" evidence="1">
    <location>
        <begin position="209"/>
        <end position="244"/>
    </location>
</feature>
<feature type="compositionally biased region" description="Basic and acidic residues" evidence="1">
    <location>
        <begin position="427"/>
        <end position="440"/>
    </location>
</feature>
<feature type="compositionally biased region" description="Basic residues" evidence="1">
    <location>
        <begin position="821"/>
        <end position="834"/>
    </location>
</feature>
<reference evidence="2" key="1">
    <citation type="submission" date="2023-04" db="EMBL/GenBank/DDBJ databases">
        <title>Black Yeasts Isolated from many extreme environments.</title>
        <authorList>
            <person name="Coleine C."/>
            <person name="Stajich J.E."/>
            <person name="Selbmann L."/>
        </authorList>
    </citation>
    <scope>NUCLEOTIDE SEQUENCE</scope>
    <source>
        <strain evidence="2">CCFEE 5312</strain>
    </source>
</reference>
<feature type="region of interest" description="Disordered" evidence="1">
    <location>
        <begin position="100"/>
        <end position="165"/>
    </location>
</feature>
<dbReference type="Proteomes" id="UP001271007">
    <property type="component" value="Unassembled WGS sequence"/>
</dbReference>
<feature type="region of interest" description="Disordered" evidence="1">
    <location>
        <begin position="192"/>
        <end position="592"/>
    </location>
</feature>
<dbReference type="PANTHER" id="PTHR43628:SF11">
    <property type="entry name" value="PROTEIN DSF2"/>
    <property type="match status" value="1"/>
</dbReference>
<proteinExistence type="predicted"/>
<feature type="region of interest" description="Disordered" evidence="1">
    <location>
        <begin position="1"/>
        <end position="44"/>
    </location>
</feature>
<feature type="compositionally biased region" description="Pro residues" evidence="1">
    <location>
        <begin position="504"/>
        <end position="517"/>
    </location>
</feature>
<dbReference type="SUPFAM" id="SSF81901">
    <property type="entry name" value="HCP-like"/>
    <property type="match status" value="1"/>
</dbReference>
<feature type="compositionally biased region" description="Polar residues" evidence="1">
    <location>
        <begin position="313"/>
        <end position="340"/>
    </location>
</feature>
<gene>
    <name evidence="2" type="ORF">LTR09_004682</name>
</gene>
<feature type="compositionally biased region" description="Polar residues" evidence="1">
    <location>
        <begin position="348"/>
        <end position="360"/>
    </location>
</feature>
<dbReference type="EMBL" id="JAWDJX010000012">
    <property type="protein sequence ID" value="KAK3054414.1"/>
    <property type="molecule type" value="Genomic_DNA"/>
</dbReference>
<accession>A0AAJ0DI70</accession>
<dbReference type="Pfam" id="PF08238">
    <property type="entry name" value="Sel1"/>
    <property type="match status" value="3"/>
</dbReference>
<feature type="compositionally biased region" description="Polar residues" evidence="1">
    <location>
        <begin position="563"/>
        <end position="573"/>
    </location>
</feature>
<dbReference type="InterPro" id="IPR011990">
    <property type="entry name" value="TPR-like_helical_dom_sf"/>
</dbReference>
<feature type="compositionally biased region" description="Basic and acidic residues" evidence="1">
    <location>
        <begin position="810"/>
        <end position="819"/>
    </location>
</feature>
<sequence>MAAKRRPSNLSLTNDDRSKSLLPPRAPFFTDLPSPRAGERAPALSPLDAIAMQSRQLAKRFEKPAENGKRISRLPPTDVARTFASRPDYFKGLMTPMEEVQEAKEEATPTNVHPTGNIVVGKSANERPISHYPMFGNVDRDSHGDRISQVSEASISEEPGATPYYNAEATPFFDAQEQIPKAQPQSYFNLAIPRATSPEPVDRRMVNVQAATPTHMPSLTSSMDSIQSQQPRTFTNGSTRSQRSLAPPRSPAYPKSPRSMQSIRSVPPDSGDEEGSTNSSHAVSSSRRFSGSSGMSRPQSPLSPYVQHVPRSPSMSSEFSASGSQRRMNFSRPLSSTGTRPQPEHTPSYDSRSSFETQRSVDMPHRHPSGASQTTLPSSGTPSRQASQDETPGVDEMPHVPGAFAAAGAERPTTSYTHASFSLPRGKKVERTSRGMRESWIHNQFTWDERTAQPTETPTPTTEEPEQLEPAQVEPMPIQHFAPTAEPTPPPSEPSPSSELYPDLEPPPSLDRPPPRPSSQAGSERGSARREERIGRDRAMSSATRSRSAEPSTLQKAAALHKSTPSVRTYGTESSDRTIRASTPHGRTPSAEMSAEEHLEIGIQTHSAGELNKSTYHLRLAAHGGSPTGMLLYALACRHGWGMRPNQAEGVSWLKKAIDGAGLEVADVETTFASAATANGKKVDPVVEALERKKRKAQFALAIYELGISYMNGWGCAKDKPLAVQCYEVAGSWGDCDALAEAGFCYAQGAGVKKDLRRAAALYRRAAEGGMSMAGNSWIYKPKYMDDDGSSKGVQKGKKDVDASLSSIAKESKEKDGKNAGRARARSLWGRSKK</sequence>
<organism evidence="2 3">
    <name type="scientific">Extremus antarcticus</name>
    <dbReference type="NCBI Taxonomy" id="702011"/>
    <lineage>
        <taxon>Eukaryota</taxon>
        <taxon>Fungi</taxon>
        <taxon>Dikarya</taxon>
        <taxon>Ascomycota</taxon>
        <taxon>Pezizomycotina</taxon>
        <taxon>Dothideomycetes</taxon>
        <taxon>Dothideomycetidae</taxon>
        <taxon>Mycosphaerellales</taxon>
        <taxon>Extremaceae</taxon>
        <taxon>Extremus</taxon>
    </lineage>
</organism>
<evidence type="ECO:0008006" key="4">
    <source>
        <dbReference type="Google" id="ProtNLM"/>
    </source>
</evidence>
<dbReference type="GO" id="GO:0032153">
    <property type="term" value="C:cell division site"/>
    <property type="evidence" value="ECO:0007669"/>
    <property type="project" value="TreeGrafter"/>
</dbReference>
<dbReference type="AlphaFoldDB" id="A0AAJ0DI70"/>
<dbReference type="SMART" id="SM00671">
    <property type="entry name" value="SEL1"/>
    <property type="match status" value="3"/>
</dbReference>
<comment type="caution">
    <text evidence="2">The sequence shown here is derived from an EMBL/GenBank/DDBJ whole genome shotgun (WGS) entry which is preliminary data.</text>
</comment>
<dbReference type="GO" id="GO:0010972">
    <property type="term" value="P:negative regulation of G2/M transition of mitotic cell cycle"/>
    <property type="evidence" value="ECO:0007669"/>
    <property type="project" value="TreeGrafter"/>
</dbReference>
<feature type="region of interest" description="Disordered" evidence="1">
    <location>
        <begin position="788"/>
        <end position="834"/>
    </location>
</feature>
<feature type="compositionally biased region" description="Polar residues" evidence="1">
    <location>
        <begin position="370"/>
        <end position="390"/>
    </location>
</feature>
<evidence type="ECO:0000313" key="3">
    <source>
        <dbReference type="Proteomes" id="UP001271007"/>
    </source>
</evidence>
<keyword evidence="3" id="KW-1185">Reference proteome</keyword>
<dbReference type="InterPro" id="IPR052945">
    <property type="entry name" value="Mitotic_Regulator"/>
</dbReference>
<feature type="compositionally biased region" description="Basic and acidic residues" evidence="1">
    <location>
        <begin position="526"/>
        <end position="539"/>
    </location>
</feature>
<evidence type="ECO:0000256" key="1">
    <source>
        <dbReference type="SAM" id="MobiDB-lite"/>
    </source>
</evidence>
<feature type="compositionally biased region" description="Low complexity" evidence="1">
    <location>
        <begin position="276"/>
        <end position="297"/>
    </location>
</feature>
<dbReference type="InterPro" id="IPR006597">
    <property type="entry name" value="Sel1-like"/>
</dbReference>
<protein>
    <recommendedName>
        <fullName evidence="4">HCP-like protein</fullName>
    </recommendedName>
</protein>
<dbReference type="PANTHER" id="PTHR43628">
    <property type="entry name" value="ACTIVATOR OF C KINASE PROTEIN 1-RELATED"/>
    <property type="match status" value="1"/>
</dbReference>
<name>A0AAJ0DI70_9PEZI</name>
<dbReference type="Gene3D" id="1.25.40.10">
    <property type="entry name" value="Tetratricopeptide repeat domain"/>
    <property type="match status" value="1"/>
</dbReference>
<evidence type="ECO:0000313" key="2">
    <source>
        <dbReference type="EMBL" id="KAK3054414.1"/>
    </source>
</evidence>